<dbReference type="Proteomes" id="UP000257607">
    <property type="component" value="Chromosome"/>
</dbReference>
<evidence type="ECO:0000313" key="5">
    <source>
        <dbReference type="Proteomes" id="UP000257607"/>
    </source>
</evidence>
<feature type="transmembrane region" description="Helical" evidence="3">
    <location>
        <begin position="57"/>
        <end position="75"/>
    </location>
</feature>
<evidence type="ECO:0000256" key="3">
    <source>
        <dbReference type="SAM" id="Phobius"/>
    </source>
</evidence>
<gene>
    <name evidence="4" type="ORF">DT351_04950</name>
</gene>
<dbReference type="GO" id="GO:0005886">
    <property type="term" value="C:plasma membrane"/>
    <property type="evidence" value="ECO:0007669"/>
    <property type="project" value="UniProtKB-SubCell"/>
</dbReference>
<dbReference type="Gene3D" id="1.10.1760.20">
    <property type="match status" value="1"/>
</dbReference>
<keyword evidence="3" id="KW-0812">Transmembrane</keyword>
<organism evidence="4 5">
    <name type="scientific">Latilactobacillus curvatus</name>
    <name type="common">Lactobacillus curvatus</name>
    <dbReference type="NCBI Taxonomy" id="28038"/>
    <lineage>
        <taxon>Bacteria</taxon>
        <taxon>Bacillati</taxon>
        <taxon>Bacillota</taxon>
        <taxon>Bacilli</taxon>
        <taxon>Lactobacillales</taxon>
        <taxon>Lactobacillaceae</taxon>
        <taxon>Latilactobacillus</taxon>
    </lineage>
</organism>
<protein>
    <recommendedName>
        <fullName evidence="2">Biotin transporter</fullName>
    </recommendedName>
</protein>
<keyword evidence="2 3" id="KW-0472">Membrane</keyword>
<dbReference type="GO" id="GO:0015225">
    <property type="term" value="F:biotin transmembrane transporter activity"/>
    <property type="evidence" value="ECO:0007669"/>
    <property type="project" value="UniProtKB-UniRule"/>
</dbReference>
<name>A0A385ADK5_LATCU</name>
<feature type="transmembrane region" description="Helical" evidence="3">
    <location>
        <begin position="113"/>
        <end position="136"/>
    </location>
</feature>
<evidence type="ECO:0000256" key="2">
    <source>
        <dbReference type="PIRNR" id="PIRNR016661"/>
    </source>
</evidence>
<sequence>MTLSVARKVSLVGMCLALLMVSAQVSLPISLVPVTLQTLAVGVIGTTLPWRLSRLVIGSYLMLGMLGLPVFANYASGAAVLVGPTGGYLIGFIAYVAIIHYSQQLFGQSNRVLLGGNVLASIIQLGFGTLWLIWSLKLSVVTGLMTGFVPYFPIEMIKSCLVVMIASRVQPIS</sequence>
<keyword evidence="2" id="KW-0813">Transport</keyword>
<dbReference type="PIRSF" id="PIRSF016661">
    <property type="entry name" value="BioY"/>
    <property type="match status" value="1"/>
</dbReference>
<dbReference type="PANTHER" id="PTHR34295">
    <property type="entry name" value="BIOTIN TRANSPORTER BIOY"/>
    <property type="match status" value="1"/>
</dbReference>
<reference evidence="4 5" key="1">
    <citation type="submission" date="2018-07" db="EMBL/GenBank/DDBJ databases">
        <title>Lactobacillus curvatus genome sequence.</title>
        <authorList>
            <person name="Prechtl R."/>
        </authorList>
    </citation>
    <scope>NUCLEOTIDE SEQUENCE [LARGE SCALE GENOMIC DNA]</scope>
    <source>
        <strain evidence="4 5">TMW 1.1928</strain>
    </source>
</reference>
<proteinExistence type="inferred from homology"/>
<dbReference type="EMBL" id="CP031003">
    <property type="protein sequence ID" value="AXN35745.1"/>
    <property type="molecule type" value="Genomic_DNA"/>
</dbReference>
<evidence type="ECO:0000313" key="4">
    <source>
        <dbReference type="EMBL" id="AXN35745.1"/>
    </source>
</evidence>
<dbReference type="AlphaFoldDB" id="A0A385ADK5"/>
<keyword evidence="3" id="KW-1133">Transmembrane helix</keyword>
<dbReference type="InterPro" id="IPR003784">
    <property type="entry name" value="BioY"/>
</dbReference>
<keyword evidence="2" id="KW-1003">Cell membrane</keyword>
<accession>A0A385ADK5</accession>
<dbReference type="RefSeq" id="WP_076787029.1">
    <property type="nucleotide sequence ID" value="NZ_CP016221.1"/>
</dbReference>
<comment type="subcellular location">
    <subcellularLocation>
        <location evidence="2">Cell membrane</location>
        <topology evidence="2">Multi-pass membrane protein</topology>
    </subcellularLocation>
</comment>
<dbReference type="Pfam" id="PF02632">
    <property type="entry name" value="BioY"/>
    <property type="match status" value="1"/>
</dbReference>
<dbReference type="PANTHER" id="PTHR34295:SF1">
    <property type="entry name" value="BIOTIN TRANSPORTER BIOY"/>
    <property type="match status" value="1"/>
</dbReference>
<evidence type="ECO:0000256" key="1">
    <source>
        <dbReference type="ARBA" id="ARBA00010692"/>
    </source>
</evidence>
<feature type="transmembrane region" description="Helical" evidence="3">
    <location>
        <begin position="81"/>
        <end position="101"/>
    </location>
</feature>
<feature type="transmembrane region" description="Helical" evidence="3">
    <location>
        <begin position="148"/>
        <end position="167"/>
    </location>
</feature>
<comment type="similarity">
    <text evidence="1 2">Belongs to the BioY family.</text>
</comment>